<keyword evidence="1" id="KW-0645">Protease</keyword>
<dbReference type="Pfam" id="PF01546">
    <property type="entry name" value="Peptidase_M20"/>
    <property type="match status" value="1"/>
</dbReference>
<gene>
    <name evidence="5" type="ORF">GCM10008942_32830</name>
</gene>
<evidence type="ECO:0000259" key="4">
    <source>
        <dbReference type="Pfam" id="PF07687"/>
    </source>
</evidence>
<dbReference type="RefSeq" id="WP_166935050.1">
    <property type="nucleotide sequence ID" value="NZ_BAAADD010000009.1"/>
</dbReference>
<dbReference type="PANTHER" id="PTHR43270">
    <property type="entry name" value="BETA-ALA-HIS DIPEPTIDASE"/>
    <property type="match status" value="1"/>
</dbReference>
<reference evidence="5 6" key="1">
    <citation type="journal article" date="2019" name="Int. J. Syst. Evol. Microbiol.">
        <title>The Global Catalogue of Microorganisms (GCM) 10K type strain sequencing project: providing services to taxonomists for standard genome sequencing and annotation.</title>
        <authorList>
            <consortium name="The Broad Institute Genomics Platform"/>
            <consortium name="The Broad Institute Genome Sequencing Center for Infectious Disease"/>
            <person name="Wu L."/>
            <person name="Ma J."/>
        </authorList>
    </citation>
    <scope>NUCLEOTIDE SEQUENCE [LARGE SCALE GENOMIC DNA]</scope>
    <source>
        <strain evidence="5 6">JCM 15089</strain>
    </source>
</reference>
<dbReference type="EMBL" id="BAAADD010000009">
    <property type="protein sequence ID" value="GAA0581411.1"/>
    <property type="molecule type" value="Genomic_DNA"/>
</dbReference>
<organism evidence="5 6">
    <name type="scientific">Rhizomicrobium electricum</name>
    <dbReference type="NCBI Taxonomy" id="480070"/>
    <lineage>
        <taxon>Bacteria</taxon>
        <taxon>Pseudomonadati</taxon>
        <taxon>Pseudomonadota</taxon>
        <taxon>Alphaproteobacteria</taxon>
        <taxon>Micropepsales</taxon>
        <taxon>Micropepsaceae</taxon>
        <taxon>Rhizomicrobium</taxon>
    </lineage>
</organism>
<protein>
    <submittedName>
        <fullName evidence="5">M20 family metallopeptidase</fullName>
    </submittedName>
</protein>
<keyword evidence="6" id="KW-1185">Reference proteome</keyword>
<dbReference type="Pfam" id="PF07687">
    <property type="entry name" value="M20_dimer"/>
    <property type="match status" value="1"/>
</dbReference>
<dbReference type="InterPro" id="IPR011650">
    <property type="entry name" value="Peptidase_M20_dimer"/>
</dbReference>
<evidence type="ECO:0000313" key="6">
    <source>
        <dbReference type="Proteomes" id="UP001499951"/>
    </source>
</evidence>
<feature type="domain" description="Peptidase M20 dimerisation" evidence="4">
    <location>
        <begin position="199"/>
        <end position="356"/>
    </location>
</feature>
<comment type="caution">
    <text evidence="5">The sequence shown here is derived from an EMBL/GenBank/DDBJ whole genome shotgun (WGS) entry which is preliminary data.</text>
</comment>
<accession>A0ABN1F3X8</accession>
<dbReference type="Gene3D" id="3.40.630.10">
    <property type="entry name" value="Zn peptidases"/>
    <property type="match status" value="1"/>
</dbReference>
<proteinExistence type="predicted"/>
<sequence>MSFIDRLWDEDIVPTLSDYILIPNKSPMFDPEWETRGEMAKAVALFESWAKKHLAKIAGAKVEVIAPKGRTPLIFIEVPGTAPGNVLLYGHLDKQPEMKGWSEGMGPWTPVLKDGKLYGRGGADDGYAMFAALSAILALHEAGTPHARCVVTIEAGEESGSPDLEYYINSLSDRIGAVDLVVCLDSGCGNYDQLWLTTSLRGIAAGQLSIRVLTAGVHSGDASGIVPSSFRILRQLLSRLEDETTGAIKLDALNVTVPADRKQQIHEAAAALGDEVWNRMPFAGKTKPMGASNEELILNRTWRPQLSVIAMDGYPTPETAGNVLLPYSVAKLSMRLPPSCDAEKAVAAMKQTLEADPPCNADVRFETEAGQGGWNAPSLAPWLEKAVTAASNAHFGKPAAYMGEGGSIPFMGFLGLKYPGTQFVVTGVLGPNSNAHGPDEFLHIPAAKKVSASIADILAAHAKK</sequence>
<dbReference type="InterPro" id="IPR002933">
    <property type="entry name" value="Peptidase_M20"/>
</dbReference>
<keyword evidence="3" id="KW-0378">Hydrolase</keyword>
<evidence type="ECO:0000256" key="1">
    <source>
        <dbReference type="ARBA" id="ARBA00022670"/>
    </source>
</evidence>
<dbReference type="Gene3D" id="3.30.70.360">
    <property type="match status" value="1"/>
</dbReference>
<evidence type="ECO:0000256" key="3">
    <source>
        <dbReference type="ARBA" id="ARBA00022801"/>
    </source>
</evidence>
<name>A0ABN1F3X8_9PROT</name>
<dbReference type="Proteomes" id="UP001499951">
    <property type="component" value="Unassembled WGS sequence"/>
</dbReference>
<dbReference type="PANTHER" id="PTHR43270:SF4">
    <property type="entry name" value="CARNOSINE DIPEPTIDASE 2, ISOFORM A"/>
    <property type="match status" value="1"/>
</dbReference>
<dbReference type="SUPFAM" id="SSF53187">
    <property type="entry name" value="Zn-dependent exopeptidases"/>
    <property type="match status" value="1"/>
</dbReference>
<evidence type="ECO:0000256" key="2">
    <source>
        <dbReference type="ARBA" id="ARBA00022723"/>
    </source>
</evidence>
<evidence type="ECO:0000313" key="5">
    <source>
        <dbReference type="EMBL" id="GAA0581411.1"/>
    </source>
</evidence>
<dbReference type="InterPro" id="IPR051458">
    <property type="entry name" value="Cyt/Met_Dipeptidase"/>
</dbReference>
<keyword evidence="2" id="KW-0479">Metal-binding</keyword>